<accession>A0A6P4I1J7</accession>
<sequence length="72" mass="7898">MPVHEFKVEMTCGGCASAVERVLGKLGDKVEKVNINLEDRTVTVTSNLSSDELLEQLRKTGKSTTYVGVKKE</sequence>
<dbReference type="RefSeq" id="XP_017016481.1">
    <property type="nucleotide sequence ID" value="XM_017160992.3"/>
</dbReference>
<evidence type="ECO:0000256" key="7">
    <source>
        <dbReference type="ARBA" id="ARBA00037651"/>
    </source>
</evidence>
<evidence type="ECO:0000256" key="3">
    <source>
        <dbReference type="ARBA" id="ARBA00022796"/>
    </source>
</evidence>
<evidence type="ECO:0000256" key="6">
    <source>
        <dbReference type="ARBA" id="ARBA00023186"/>
    </source>
</evidence>
<evidence type="ECO:0000256" key="8">
    <source>
        <dbReference type="ARBA" id="ARBA00038171"/>
    </source>
</evidence>
<proteinExistence type="inferred from homology"/>
<evidence type="ECO:0000256" key="4">
    <source>
        <dbReference type="ARBA" id="ARBA00023008"/>
    </source>
</evidence>
<name>A0A6P4I1J7_DROKI</name>
<keyword evidence="6" id="KW-0143">Chaperone</keyword>
<keyword evidence="5" id="KW-0406">Ion transport</keyword>
<dbReference type="GO" id="GO:0006825">
    <property type="term" value="P:copper ion transport"/>
    <property type="evidence" value="ECO:0007669"/>
    <property type="project" value="UniProtKB-KW"/>
</dbReference>
<dbReference type="GO" id="GO:0016531">
    <property type="term" value="F:copper chaperone activity"/>
    <property type="evidence" value="ECO:0007669"/>
    <property type="project" value="TreeGrafter"/>
</dbReference>
<keyword evidence="4" id="KW-0186">Copper</keyword>
<dbReference type="InterPro" id="IPR036163">
    <property type="entry name" value="HMA_dom_sf"/>
</dbReference>
<feature type="domain" description="HMA" evidence="12">
    <location>
        <begin position="1"/>
        <end position="65"/>
    </location>
</feature>
<organism evidence="13 14">
    <name type="scientific">Drosophila kikkawai</name>
    <name type="common">Fruit fly</name>
    <dbReference type="NCBI Taxonomy" id="30033"/>
    <lineage>
        <taxon>Eukaryota</taxon>
        <taxon>Metazoa</taxon>
        <taxon>Ecdysozoa</taxon>
        <taxon>Arthropoda</taxon>
        <taxon>Hexapoda</taxon>
        <taxon>Insecta</taxon>
        <taxon>Pterygota</taxon>
        <taxon>Neoptera</taxon>
        <taxon>Endopterygota</taxon>
        <taxon>Diptera</taxon>
        <taxon>Brachycera</taxon>
        <taxon>Muscomorpha</taxon>
        <taxon>Ephydroidea</taxon>
        <taxon>Drosophilidae</taxon>
        <taxon>Drosophila</taxon>
        <taxon>Sophophora</taxon>
    </lineage>
</organism>
<keyword evidence="3" id="KW-0187">Copper transport</keyword>
<dbReference type="Proteomes" id="UP001652661">
    <property type="component" value="Chromosome 3L"/>
</dbReference>
<dbReference type="AlphaFoldDB" id="A0A6P4I1J7"/>
<protein>
    <recommendedName>
        <fullName evidence="9">Copper transport protein ATOX1</fullName>
    </recommendedName>
    <alternativeName>
        <fullName evidence="10">Metal transport protein ATX1</fullName>
    </alternativeName>
</protein>
<comment type="subunit">
    <text evidence="11">Homodimer. Interacts with ATP7B. Interacts with ATP7A. Interacts (via dimer form) with SLC31A1 (via C-terminal domain); this interaction improves ATOX1 stability and controls intracellular Cu(I) levels.</text>
</comment>
<keyword evidence="2" id="KW-0479">Metal-binding</keyword>
<dbReference type="FunFam" id="3.30.70.100:FF:000008">
    <property type="entry name" value="Copper transport protein ATOX1"/>
    <property type="match status" value="1"/>
</dbReference>
<dbReference type="OrthoDB" id="689350at2759"/>
<dbReference type="GO" id="GO:0046872">
    <property type="term" value="F:metal ion binding"/>
    <property type="evidence" value="ECO:0007669"/>
    <property type="project" value="UniProtKB-KW"/>
</dbReference>
<dbReference type="Pfam" id="PF00403">
    <property type="entry name" value="HMA"/>
    <property type="match status" value="1"/>
</dbReference>
<evidence type="ECO:0000256" key="1">
    <source>
        <dbReference type="ARBA" id="ARBA00022448"/>
    </source>
</evidence>
<dbReference type="InterPro" id="IPR006121">
    <property type="entry name" value="HMA_dom"/>
</dbReference>
<dbReference type="PANTHER" id="PTHR46365">
    <property type="entry name" value="COPPER TRANSPORT PROTEIN ATOX1"/>
    <property type="match status" value="1"/>
</dbReference>
<dbReference type="InterPro" id="IPR051881">
    <property type="entry name" value="Copper_transport_ATOX1-like"/>
</dbReference>
<comment type="similarity">
    <text evidence="8">Belongs to the ATX1 family.</text>
</comment>
<dbReference type="PANTHER" id="PTHR46365:SF1">
    <property type="entry name" value="COPPER TRANSPORT PROTEIN ATOX1"/>
    <property type="match status" value="1"/>
</dbReference>
<evidence type="ECO:0000256" key="11">
    <source>
        <dbReference type="ARBA" id="ARBA00046351"/>
    </source>
</evidence>
<keyword evidence="13" id="KW-1185">Reference proteome</keyword>
<evidence type="ECO:0000313" key="14">
    <source>
        <dbReference type="RefSeq" id="XP_017016481.1"/>
    </source>
</evidence>
<evidence type="ECO:0000259" key="12">
    <source>
        <dbReference type="PROSITE" id="PS50846"/>
    </source>
</evidence>
<dbReference type="SUPFAM" id="SSF55008">
    <property type="entry name" value="HMA, heavy metal-associated domain"/>
    <property type="match status" value="1"/>
</dbReference>
<keyword evidence="1" id="KW-0813">Transport</keyword>
<evidence type="ECO:0000256" key="9">
    <source>
        <dbReference type="ARBA" id="ARBA00040962"/>
    </source>
</evidence>
<evidence type="ECO:0000313" key="13">
    <source>
        <dbReference type="Proteomes" id="UP001652661"/>
    </source>
</evidence>
<dbReference type="GO" id="GO:0005829">
    <property type="term" value="C:cytosol"/>
    <property type="evidence" value="ECO:0007669"/>
    <property type="project" value="TreeGrafter"/>
</dbReference>
<comment type="function">
    <text evidence="7">Binds and deliver cytosolic copper to the copper ATPase proteins. May be important in cellular antioxidant defense.</text>
</comment>
<gene>
    <name evidence="14" type="primary">Atox1</name>
</gene>
<dbReference type="Gene3D" id="3.30.70.100">
    <property type="match status" value="1"/>
</dbReference>
<evidence type="ECO:0000256" key="2">
    <source>
        <dbReference type="ARBA" id="ARBA00022723"/>
    </source>
</evidence>
<evidence type="ECO:0000256" key="5">
    <source>
        <dbReference type="ARBA" id="ARBA00023065"/>
    </source>
</evidence>
<dbReference type="CDD" id="cd00371">
    <property type="entry name" value="HMA"/>
    <property type="match status" value="1"/>
</dbReference>
<dbReference type="PROSITE" id="PS50846">
    <property type="entry name" value="HMA_2"/>
    <property type="match status" value="1"/>
</dbReference>
<reference evidence="14" key="1">
    <citation type="submission" date="2025-08" db="UniProtKB">
        <authorList>
            <consortium name="RefSeq"/>
        </authorList>
    </citation>
    <scope>IDENTIFICATION</scope>
    <source>
        <strain evidence="14">14028-0561.14</strain>
        <tissue evidence="14">Whole fly</tissue>
    </source>
</reference>
<evidence type="ECO:0000256" key="10">
    <source>
        <dbReference type="ARBA" id="ARBA00043201"/>
    </source>
</evidence>